<proteinExistence type="predicted"/>
<reference evidence="3" key="1">
    <citation type="submission" date="2010-08" db="EMBL/GenBank/DDBJ databases">
        <authorList>
            <consortium name="Caenorhabditis japonica Sequencing Consortium"/>
            <person name="Wilson R.K."/>
        </authorList>
    </citation>
    <scope>NUCLEOTIDE SEQUENCE [LARGE SCALE GENOMIC DNA]</scope>
    <source>
        <strain evidence="3">DF5081</strain>
    </source>
</reference>
<keyword evidence="1" id="KW-0472">Membrane</keyword>
<feature type="transmembrane region" description="Helical" evidence="1">
    <location>
        <begin position="153"/>
        <end position="173"/>
    </location>
</feature>
<feature type="transmembrane region" description="Helical" evidence="1">
    <location>
        <begin position="54"/>
        <end position="79"/>
    </location>
</feature>
<dbReference type="AlphaFoldDB" id="A0A8R1EG83"/>
<feature type="transmembrane region" description="Helical" evidence="1">
    <location>
        <begin position="23"/>
        <end position="42"/>
    </location>
</feature>
<dbReference type="EnsemblMetazoa" id="CJA34767.1">
    <property type="protein sequence ID" value="CJA34767.1"/>
    <property type="gene ID" value="WBGene00210614"/>
</dbReference>
<evidence type="ECO:0000256" key="1">
    <source>
        <dbReference type="SAM" id="Phobius"/>
    </source>
</evidence>
<dbReference type="Proteomes" id="UP000005237">
    <property type="component" value="Unassembled WGS sequence"/>
</dbReference>
<reference evidence="2" key="2">
    <citation type="submission" date="2022-06" db="UniProtKB">
        <authorList>
            <consortium name="EnsemblMetazoa"/>
        </authorList>
    </citation>
    <scope>IDENTIFICATION</scope>
    <source>
        <strain evidence="2">DF5081</strain>
    </source>
</reference>
<keyword evidence="1" id="KW-1133">Transmembrane helix</keyword>
<keyword evidence="1" id="KW-0812">Transmembrane</keyword>
<feature type="transmembrane region" description="Helical" evidence="1">
    <location>
        <begin position="114"/>
        <end position="133"/>
    </location>
</feature>
<name>A0A8R1EG83_CAEJA</name>
<protein>
    <submittedName>
        <fullName evidence="2">Uncharacterized protein</fullName>
    </submittedName>
</protein>
<organism evidence="2 3">
    <name type="scientific">Caenorhabditis japonica</name>
    <dbReference type="NCBI Taxonomy" id="281687"/>
    <lineage>
        <taxon>Eukaryota</taxon>
        <taxon>Metazoa</taxon>
        <taxon>Ecdysozoa</taxon>
        <taxon>Nematoda</taxon>
        <taxon>Chromadorea</taxon>
        <taxon>Rhabditida</taxon>
        <taxon>Rhabditina</taxon>
        <taxon>Rhabditomorpha</taxon>
        <taxon>Rhabditoidea</taxon>
        <taxon>Rhabditidae</taxon>
        <taxon>Peloderinae</taxon>
        <taxon>Caenorhabditis</taxon>
    </lineage>
</organism>
<evidence type="ECO:0000313" key="3">
    <source>
        <dbReference type="Proteomes" id="UP000005237"/>
    </source>
</evidence>
<sequence length="212" mass="24448">MFVYNMSHYTFGFGNASFCNTGMRYGLLIVMLPMILTAYIITKTNFIEQKTFTSFLIGTTYVCNEILFYVSTFLLTALHCVFDEKYIPYDSFYFSIALILSMSKLMLRNFTEAIGLSTFLRCIGILIFIVAWAPLKEDIEDYNANIYCDTFAPPKVCILQLLCIFVLFCNSLYDVHESRIFNLVVSPAAEEISVQKILKNTVFRRQKPVPIY</sequence>
<accession>A0A8R1EG83</accession>
<keyword evidence="3" id="KW-1185">Reference proteome</keyword>
<feature type="transmembrane region" description="Helical" evidence="1">
    <location>
        <begin position="91"/>
        <end position="107"/>
    </location>
</feature>
<evidence type="ECO:0000313" key="2">
    <source>
        <dbReference type="EnsemblMetazoa" id="CJA34767.1"/>
    </source>
</evidence>